<dbReference type="Pfam" id="PF10998">
    <property type="entry name" value="DUF2838"/>
    <property type="match status" value="1"/>
</dbReference>
<dbReference type="GO" id="GO:0016020">
    <property type="term" value="C:membrane"/>
    <property type="evidence" value="ECO:0007669"/>
    <property type="project" value="UniProtKB-SubCell"/>
</dbReference>
<dbReference type="OrthoDB" id="406287at2759"/>
<keyword evidence="16" id="KW-1185">Reference proteome</keyword>
<evidence type="ECO:0000256" key="7">
    <source>
        <dbReference type="ARBA" id="ARBA00022989"/>
    </source>
</evidence>
<accession>A0A7S4E528</accession>
<dbReference type="EMBL" id="HBIW01007230">
    <property type="protein sequence ID" value="CAE0690644.1"/>
    <property type="molecule type" value="Transcribed_RNA"/>
</dbReference>
<feature type="transmembrane region" description="Helical" evidence="13">
    <location>
        <begin position="54"/>
        <end position="71"/>
    </location>
</feature>
<name>A0A7S4E528_9STRA</name>
<proteinExistence type="inferred from homology"/>
<evidence type="ECO:0000256" key="11">
    <source>
        <dbReference type="ARBA" id="ARBA00023264"/>
    </source>
</evidence>
<feature type="transmembrane region" description="Helical" evidence="13">
    <location>
        <begin position="107"/>
        <end position="127"/>
    </location>
</feature>
<dbReference type="PANTHER" id="PTHR31201">
    <property type="entry name" value="OS01G0585100 PROTEIN"/>
    <property type="match status" value="1"/>
</dbReference>
<evidence type="ECO:0000256" key="8">
    <source>
        <dbReference type="ARBA" id="ARBA00023098"/>
    </source>
</evidence>
<keyword evidence="11" id="KW-1208">Phospholipid metabolism</keyword>
<evidence type="ECO:0000256" key="4">
    <source>
        <dbReference type="ARBA" id="ARBA00022516"/>
    </source>
</evidence>
<feature type="transmembrane region" description="Helical" evidence="13">
    <location>
        <begin position="139"/>
        <end position="160"/>
    </location>
</feature>
<feature type="transmembrane region" description="Helical" evidence="13">
    <location>
        <begin position="295"/>
        <end position="318"/>
    </location>
</feature>
<evidence type="ECO:0000256" key="2">
    <source>
        <dbReference type="ARBA" id="ARBA00006675"/>
    </source>
</evidence>
<dbReference type="InterPro" id="IPR021261">
    <property type="entry name" value="GPCAT"/>
</dbReference>
<keyword evidence="8" id="KW-0443">Lipid metabolism</keyword>
<evidence type="ECO:0000256" key="3">
    <source>
        <dbReference type="ARBA" id="ARBA00019082"/>
    </source>
</evidence>
<evidence type="ECO:0000256" key="12">
    <source>
        <dbReference type="ARBA" id="ARBA00023315"/>
    </source>
</evidence>
<keyword evidence="7 13" id="KW-1133">Transmembrane helix</keyword>
<comment type="similarity">
    <text evidence="2">Belongs to the GPC1 family.</text>
</comment>
<evidence type="ECO:0000313" key="14">
    <source>
        <dbReference type="EMBL" id="CAE0690644.1"/>
    </source>
</evidence>
<dbReference type="EMBL" id="CAKKNE010000002">
    <property type="protein sequence ID" value="CAH0367998.1"/>
    <property type="molecule type" value="Genomic_DNA"/>
</dbReference>
<gene>
    <name evidence="14" type="ORF">PCAL00307_LOCUS6080</name>
    <name evidence="15" type="ORF">PECAL_2P10450</name>
</gene>
<keyword evidence="5" id="KW-0808">Transferase</keyword>
<dbReference type="GO" id="GO:0016746">
    <property type="term" value="F:acyltransferase activity"/>
    <property type="evidence" value="ECO:0007669"/>
    <property type="project" value="UniProtKB-KW"/>
</dbReference>
<keyword evidence="9 13" id="KW-0472">Membrane</keyword>
<evidence type="ECO:0000256" key="9">
    <source>
        <dbReference type="ARBA" id="ARBA00023136"/>
    </source>
</evidence>
<feature type="transmembrane region" description="Helical" evidence="13">
    <location>
        <begin position="206"/>
        <end position="228"/>
    </location>
</feature>
<feature type="transmembrane region" description="Helical" evidence="13">
    <location>
        <begin position="77"/>
        <end position="95"/>
    </location>
</feature>
<evidence type="ECO:0000313" key="15">
    <source>
        <dbReference type="EMBL" id="CAH0367998.1"/>
    </source>
</evidence>
<keyword evidence="12" id="KW-0012">Acyltransferase</keyword>
<evidence type="ECO:0000256" key="10">
    <source>
        <dbReference type="ARBA" id="ARBA00023209"/>
    </source>
</evidence>
<dbReference type="PANTHER" id="PTHR31201:SF1">
    <property type="entry name" value="GLYCEROPHOSPHOCHOLINE ACYLTRANSFERASE 1"/>
    <property type="match status" value="1"/>
</dbReference>
<keyword evidence="4" id="KW-0444">Lipid biosynthesis</keyword>
<dbReference type="AlphaFoldDB" id="A0A7S4E528"/>
<keyword evidence="10" id="KW-0594">Phospholipid biosynthesis</keyword>
<keyword evidence="6 13" id="KW-0812">Transmembrane</keyword>
<evidence type="ECO:0000256" key="1">
    <source>
        <dbReference type="ARBA" id="ARBA00004141"/>
    </source>
</evidence>
<comment type="subcellular location">
    <subcellularLocation>
        <location evidence="1">Membrane</location>
        <topology evidence="1">Multi-pass membrane protein</topology>
    </subcellularLocation>
</comment>
<dbReference type="Proteomes" id="UP000789595">
    <property type="component" value="Unassembled WGS sequence"/>
</dbReference>
<feature type="transmembrane region" description="Helical" evidence="13">
    <location>
        <begin position="268"/>
        <end position="289"/>
    </location>
</feature>
<reference evidence="15" key="2">
    <citation type="submission" date="2021-11" db="EMBL/GenBank/DDBJ databases">
        <authorList>
            <consortium name="Genoscope - CEA"/>
            <person name="William W."/>
        </authorList>
    </citation>
    <scope>NUCLEOTIDE SEQUENCE</scope>
</reference>
<evidence type="ECO:0000256" key="5">
    <source>
        <dbReference type="ARBA" id="ARBA00022679"/>
    </source>
</evidence>
<reference evidence="14" key="1">
    <citation type="submission" date="2021-01" db="EMBL/GenBank/DDBJ databases">
        <authorList>
            <person name="Corre E."/>
            <person name="Pelletier E."/>
            <person name="Niang G."/>
            <person name="Scheremetjew M."/>
            <person name="Finn R."/>
            <person name="Kale V."/>
            <person name="Holt S."/>
            <person name="Cochrane G."/>
            <person name="Meng A."/>
            <person name="Brown T."/>
            <person name="Cohen L."/>
        </authorList>
    </citation>
    <scope>NUCLEOTIDE SEQUENCE</scope>
    <source>
        <strain evidence="14">CCMP1756</strain>
    </source>
</reference>
<organism evidence="14">
    <name type="scientific">Pelagomonas calceolata</name>
    <dbReference type="NCBI Taxonomy" id="35677"/>
    <lineage>
        <taxon>Eukaryota</taxon>
        <taxon>Sar</taxon>
        <taxon>Stramenopiles</taxon>
        <taxon>Ochrophyta</taxon>
        <taxon>Pelagophyceae</taxon>
        <taxon>Pelagomonadales</taxon>
        <taxon>Pelagomonadaceae</taxon>
        <taxon>Pelagomonas</taxon>
    </lineage>
</organism>
<evidence type="ECO:0000256" key="6">
    <source>
        <dbReference type="ARBA" id="ARBA00022692"/>
    </source>
</evidence>
<evidence type="ECO:0000313" key="16">
    <source>
        <dbReference type="Proteomes" id="UP000789595"/>
    </source>
</evidence>
<sequence>MEHVNAAYESIVGSPLQYERKTYLDGLQEAKRSVTKQEKALTVTHTMPFNKYKVFFGFLKSYVTIYIFGHAPHEFPAWNALQMLVLYPVTVYRWARLKWLVFLTEFCWVSNLFLAGYCITLHIRPALVPPEHRTTMTHFFFAVAAGPLQAAVVLLGNALVPHSPDHMMSLLIHLQPAMTAYCLRWLDVDRELFPIDASVDFQTYALPPVIFLLIWAILHATFFIVWGLDLGDKGYATTFHYNLGGGKGNNIFTKVLGKLGDGSDRVRFIRYECFSIVCNALTLCATYVLFRSSMRIHFCVLGFVGTMSSYNGASWYAYRFTKFSKELDRLIADAKKDE</sequence>
<evidence type="ECO:0000256" key="13">
    <source>
        <dbReference type="SAM" id="Phobius"/>
    </source>
</evidence>
<dbReference type="GO" id="GO:0006656">
    <property type="term" value="P:phosphatidylcholine biosynthetic process"/>
    <property type="evidence" value="ECO:0007669"/>
    <property type="project" value="TreeGrafter"/>
</dbReference>
<protein>
    <recommendedName>
        <fullName evidence="3">Glycerophosphocholine acyltransferase 1</fullName>
    </recommendedName>
</protein>